<organism evidence="3 4">
    <name type="scientific">Natranaerovirga hydrolytica</name>
    <dbReference type="NCBI Taxonomy" id="680378"/>
    <lineage>
        <taxon>Bacteria</taxon>
        <taxon>Bacillati</taxon>
        <taxon>Bacillota</taxon>
        <taxon>Clostridia</taxon>
        <taxon>Lachnospirales</taxon>
        <taxon>Natranaerovirgaceae</taxon>
        <taxon>Natranaerovirga</taxon>
    </lineage>
</organism>
<dbReference type="AlphaFoldDB" id="A0A4R1MNB9"/>
<gene>
    <name evidence="3" type="ORF">EDC19_1949</name>
</gene>
<keyword evidence="1" id="KW-0812">Transmembrane</keyword>
<proteinExistence type="predicted"/>
<protein>
    <submittedName>
        <fullName evidence="3">Putative cardiolipin synthase</fullName>
    </submittedName>
</protein>
<reference evidence="3 4" key="1">
    <citation type="submission" date="2019-03" db="EMBL/GenBank/DDBJ databases">
        <title>Genomic Encyclopedia of Type Strains, Phase IV (KMG-IV): sequencing the most valuable type-strain genomes for metagenomic binning, comparative biology and taxonomic classification.</title>
        <authorList>
            <person name="Goeker M."/>
        </authorList>
    </citation>
    <scope>NUCLEOTIDE SEQUENCE [LARGE SCALE GENOMIC DNA]</scope>
    <source>
        <strain evidence="3 4">DSM 24176</strain>
    </source>
</reference>
<dbReference type="SUPFAM" id="SSF56024">
    <property type="entry name" value="Phospholipase D/nuclease"/>
    <property type="match status" value="2"/>
</dbReference>
<dbReference type="InterPro" id="IPR025202">
    <property type="entry name" value="PLD-like_dom"/>
</dbReference>
<dbReference type="InterPro" id="IPR001736">
    <property type="entry name" value="PLipase_D/transphosphatidylase"/>
</dbReference>
<dbReference type="CDD" id="cd09113">
    <property type="entry name" value="PLDc_ymdC_like_2"/>
    <property type="match status" value="1"/>
</dbReference>
<dbReference type="Gene3D" id="3.30.870.10">
    <property type="entry name" value="Endonuclease Chain A"/>
    <property type="match status" value="2"/>
</dbReference>
<keyword evidence="4" id="KW-1185">Reference proteome</keyword>
<dbReference type="Proteomes" id="UP000294545">
    <property type="component" value="Unassembled WGS sequence"/>
</dbReference>
<accession>A0A4R1MNB9</accession>
<dbReference type="PROSITE" id="PS50035">
    <property type="entry name" value="PLD"/>
    <property type="match status" value="2"/>
</dbReference>
<feature type="domain" description="PLD phosphodiesterase" evidence="2">
    <location>
        <begin position="383"/>
        <end position="410"/>
    </location>
</feature>
<dbReference type="RefSeq" id="WP_132282652.1">
    <property type="nucleotide sequence ID" value="NZ_SMGQ01000013.1"/>
</dbReference>
<evidence type="ECO:0000259" key="2">
    <source>
        <dbReference type="PROSITE" id="PS50035"/>
    </source>
</evidence>
<dbReference type="Pfam" id="PF13091">
    <property type="entry name" value="PLDc_2"/>
    <property type="match status" value="2"/>
</dbReference>
<dbReference type="SMART" id="SM00155">
    <property type="entry name" value="PLDc"/>
    <property type="match status" value="2"/>
</dbReference>
<dbReference type="PANTHER" id="PTHR21248">
    <property type="entry name" value="CARDIOLIPIN SYNTHASE"/>
    <property type="match status" value="1"/>
</dbReference>
<name>A0A4R1MNB9_9FIRM</name>
<dbReference type="PANTHER" id="PTHR21248:SF12">
    <property type="entry name" value="CARDIOLIPIN SYNTHASE C"/>
    <property type="match status" value="1"/>
</dbReference>
<dbReference type="GO" id="GO:0032049">
    <property type="term" value="P:cardiolipin biosynthetic process"/>
    <property type="evidence" value="ECO:0007669"/>
    <property type="project" value="UniProtKB-ARBA"/>
</dbReference>
<dbReference type="OrthoDB" id="9814092at2"/>
<feature type="transmembrane region" description="Helical" evidence="1">
    <location>
        <begin position="20"/>
        <end position="37"/>
    </location>
</feature>
<keyword evidence="1" id="KW-0472">Membrane</keyword>
<dbReference type="GO" id="GO:0030572">
    <property type="term" value="F:phosphatidyltransferase activity"/>
    <property type="evidence" value="ECO:0007669"/>
    <property type="project" value="UniProtKB-ARBA"/>
</dbReference>
<keyword evidence="1" id="KW-1133">Transmembrane helix</keyword>
<comment type="caution">
    <text evidence="3">The sequence shown here is derived from an EMBL/GenBank/DDBJ whole genome shotgun (WGS) entry which is preliminary data.</text>
</comment>
<feature type="domain" description="PLD phosphodiesterase" evidence="2">
    <location>
        <begin position="159"/>
        <end position="186"/>
    </location>
</feature>
<evidence type="ECO:0000256" key="1">
    <source>
        <dbReference type="SAM" id="Phobius"/>
    </source>
</evidence>
<sequence>MRKINFNTKKIIRNAFKIFGLYLLFVIIFGAFIFNYINPKTTDYEASVEKFYSEEKGTDRVVLLEDGYDALIARVNIIENAQNSIDVSYYTIHDGMTNDIFVGALIEAADRGVQVRYILDGFVNSINKDVKNTIMPLDQHPNIAIKYYEPISLIRPWTWNNILHDKYVITDNTYAIIGGRNIGDKYFLSEESYEGTLSKDRDILIVNTKVEDINSTVINDIKEYYESLFNHQFSSSPSLSNTKRKINAREQAMDKIRETYKDIKVEHTLFFDNDINWMAHSIPTNKMTLIHNPLQRLNKKPWVWMEITNLIEKANESVYVQSPYVIPTDRMLKYLNDDDININHMSIITNSIGVSPNLFAYSGYAINREKLVDYGFDVYEYQGPGSLHAKSIVIDSRVSIVGTFNIDSRSTFLSTESMIVIDSEALALELEKSILGIKNSSLLVDSNYQYIDNQEVEEQEASWIKRSVINILKPIAKIFDYLL</sequence>
<dbReference type="CDD" id="cd09111">
    <property type="entry name" value="PLDc_ymdC_like_1"/>
    <property type="match status" value="1"/>
</dbReference>
<evidence type="ECO:0000313" key="4">
    <source>
        <dbReference type="Proteomes" id="UP000294545"/>
    </source>
</evidence>
<evidence type="ECO:0000313" key="3">
    <source>
        <dbReference type="EMBL" id="TCK92794.1"/>
    </source>
</evidence>
<dbReference type="EMBL" id="SMGQ01000013">
    <property type="protein sequence ID" value="TCK92794.1"/>
    <property type="molecule type" value="Genomic_DNA"/>
</dbReference>